<dbReference type="Proteomes" id="UP001496674">
    <property type="component" value="Chromosome"/>
</dbReference>
<dbReference type="Gene3D" id="3.40.50.720">
    <property type="entry name" value="NAD(P)-binding Rossmann-like Domain"/>
    <property type="match status" value="1"/>
</dbReference>
<feature type="transmembrane region" description="Helical" evidence="7">
    <location>
        <begin position="12"/>
        <end position="32"/>
    </location>
</feature>
<evidence type="ECO:0000256" key="5">
    <source>
        <dbReference type="ARBA" id="ARBA00022989"/>
    </source>
</evidence>
<evidence type="ECO:0000256" key="2">
    <source>
        <dbReference type="ARBA" id="ARBA00006464"/>
    </source>
</evidence>
<keyword evidence="10" id="KW-1185">Reference proteome</keyword>
<feature type="transmembrane region" description="Helical" evidence="7">
    <location>
        <begin position="115"/>
        <end position="138"/>
    </location>
</feature>
<dbReference type="PANTHER" id="PTHR30576:SF20">
    <property type="entry name" value="QUINOVOSAMINEPHOSPHOTRANSFERAE-RELATED"/>
    <property type="match status" value="1"/>
</dbReference>
<dbReference type="EMBL" id="AP028055">
    <property type="protein sequence ID" value="BEG99350.1"/>
    <property type="molecule type" value="Genomic_DNA"/>
</dbReference>
<feature type="domain" description="Bacterial sugar transferase" evidence="8">
    <location>
        <begin position="284"/>
        <end position="466"/>
    </location>
</feature>
<dbReference type="PANTHER" id="PTHR30576">
    <property type="entry name" value="COLANIC BIOSYNTHESIS UDP-GLUCOSE LIPID CARRIER TRANSFERASE"/>
    <property type="match status" value="1"/>
</dbReference>
<keyword evidence="4 7" id="KW-0812">Transmembrane</keyword>
<evidence type="ECO:0000256" key="4">
    <source>
        <dbReference type="ARBA" id="ARBA00022692"/>
    </source>
</evidence>
<dbReference type="Pfam" id="PF02397">
    <property type="entry name" value="Bac_transf"/>
    <property type="match status" value="1"/>
</dbReference>
<evidence type="ECO:0000259" key="8">
    <source>
        <dbReference type="Pfam" id="PF02397"/>
    </source>
</evidence>
<evidence type="ECO:0000313" key="10">
    <source>
        <dbReference type="Proteomes" id="UP001496674"/>
    </source>
</evidence>
<evidence type="ECO:0000256" key="1">
    <source>
        <dbReference type="ARBA" id="ARBA00004141"/>
    </source>
</evidence>
<name>A0ABN6Z491_9BACE</name>
<keyword evidence="5 7" id="KW-1133">Transmembrane helix</keyword>
<sequence>MKISQRRQLVKYLAGDYIAANVIWFFANIFRYDYIASSLGFPDLSSYLLSEKVITGQIIIPFFWLFIYYFSGYYNDPIRKSRLSELNKTLVSVEIGVLILFFAIVINDLPRDYHIYYKLIGILFIGQFGLTYVIRMLFTQSLTRKIHQRKIGFNTLIVGAGKRAKELAEELNSQPQSLGYLIIGFIDTGNDPCVIEDHLVGKWKDIDTIIQEKKIEEIIVAQNSTDDKDLFKLLNGLYCYNLPIKALANENSILNRSIKMSTIYASPMIEVTRDNMSEGEKNIKDVLDRVIAALALLMLSPLFGWIAWKIKKSSPGSVFYFQERLGYRGKPFTMIKFRTMSMNAETNCPLLSSKNDKRITEFGKLMRKYRLDELPQFWNVLKGDMSLVGPRPERKYFVDQIATTAPYYYQVFSVKPGITSWGMVKYGYANSVEKMIERLQYDLIYLENRSLGIDIKILIYTIRTILTGRGM</sequence>
<feature type="transmembrane region" description="Helical" evidence="7">
    <location>
        <begin position="52"/>
        <end position="70"/>
    </location>
</feature>
<keyword evidence="3" id="KW-0808">Transferase</keyword>
<protein>
    <submittedName>
        <fullName evidence="9">Undecaprenyl-phosphate glucose phosphotransferase</fullName>
    </submittedName>
</protein>
<comment type="subcellular location">
    <subcellularLocation>
        <location evidence="1">Membrane</location>
        <topology evidence="1">Multi-pass membrane protein</topology>
    </subcellularLocation>
</comment>
<reference evidence="9 10" key="1">
    <citation type="submission" date="2023-04" db="EMBL/GenBank/DDBJ databases">
        <title>Draft genome sequence of acteroides sedimenti strain YN3PY1.</title>
        <authorList>
            <person name="Yoshida N."/>
        </authorList>
    </citation>
    <scope>NUCLEOTIDE SEQUENCE [LARGE SCALE GENOMIC DNA]</scope>
    <source>
        <strain evidence="9 10">YN3PY1</strain>
    </source>
</reference>
<evidence type="ECO:0000256" key="3">
    <source>
        <dbReference type="ARBA" id="ARBA00022679"/>
    </source>
</evidence>
<evidence type="ECO:0000256" key="6">
    <source>
        <dbReference type="ARBA" id="ARBA00023136"/>
    </source>
</evidence>
<keyword evidence="6 7" id="KW-0472">Membrane</keyword>
<evidence type="ECO:0000313" key="9">
    <source>
        <dbReference type="EMBL" id="BEG99350.1"/>
    </source>
</evidence>
<feature type="transmembrane region" description="Helical" evidence="7">
    <location>
        <begin position="90"/>
        <end position="109"/>
    </location>
</feature>
<accession>A0ABN6Z491</accession>
<gene>
    <name evidence="9" type="ORF">BSYN_16150</name>
</gene>
<dbReference type="InterPro" id="IPR017475">
    <property type="entry name" value="EPS_sugar_tfrase"/>
</dbReference>
<dbReference type="Pfam" id="PF13727">
    <property type="entry name" value="CoA_binding_3"/>
    <property type="match status" value="1"/>
</dbReference>
<organism evidence="9 10">
    <name type="scientific">Bacteroides sedimenti</name>
    <dbReference type="NCBI Taxonomy" id="2136147"/>
    <lineage>
        <taxon>Bacteria</taxon>
        <taxon>Pseudomonadati</taxon>
        <taxon>Bacteroidota</taxon>
        <taxon>Bacteroidia</taxon>
        <taxon>Bacteroidales</taxon>
        <taxon>Bacteroidaceae</taxon>
        <taxon>Bacteroides</taxon>
    </lineage>
</organism>
<evidence type="ECO:0000256" key="7">
    <source>
        <dbReference type="SAM" id="Phobius"/>
    </source>
</evidence>
<dbReference type="InterPro" id="IPR003362">
    <property type="entry name" value="Bact_transf"/>
</dbReference>
<feature type="transmembrane region" description="Helical" evidence="7">
    <location>
        <begin position="286"/>
        <end position="308"/>
    </location>
</feature>
<dbReference type="RefSeq" id="WP_353329828.1">
    <property type="nucleotide sequence ID" value="NZ_AP028055.1"/>
</dbReference>
<comment type="similarity">
    <text evidence="2">Belongs to the bacterial sugar transferase family.</text>
</comment>
<dbReference type="NCBIfam" id="TIGR03025">
    <property type="entry name" value="EPS_sugtrans"/>
    <property type="match status" value="1"/>
</dbReference>
<proteinExistence type="inferred from homology"/>